<protein>
    <submittedName>
        <fullName evidence="1">Tripartite motif-containing protein 2</fullName>
    </submittedName>
</protein>
<proteinExistence type="predicted"/>
<dbReference type="InParanoid" id="K1PVX8"/>
<dbReference type="EMBL" id="JH819142">
    <property type="protein sequence ID" value="EKC23114.1"/>
    <property type="molecule type" value="Genomic_DNA"/>
</dbReference>
<dbReference type="GO" id="GO:0061630">
    <property type="term" value="F:ubiquitin protein ligase activity"/>
    <property type="evidence" value="ECO:0007669"/>
    <property type="project" value="TreeGrafter"/>
</dbReference>
<sequence>MGLYNLQGKLLNSIKTTSKNDPCDIALTAFGDLVYTDGSNCTVNIITDTRIQGITICQGWRPSNICRTSSGDLLVIMNRIDNEQTKLVRLSGSKEIQSIQYNDKGQSLYSSGCYNTRYITENRNFDICVADWKAGAVVVVDRVGKHRFTYTGHTSSVSEEPMDPRGIATDSLCQILAADCGSHLIHILDQDGQFLRYIDSCDLDYPWGLCVDSKDNLFVAEWGTVVTAARSFRALSSVYLDCVIANSYIAIPSAGSFLMIVSKNRDAGVSNGTGVWYGYRGYSSHVVLCPPWILRLRPH</sequence>
<dbReference type="InterPro" id="IPR011042">
    <property type="entry name" value="6-blade_b-propeller_TolB-like"/>
</dbReference>
<dbReference type="SUPFAM" id="SSF101898">
    <property type="entry name" value="NHL repeat"/>
    <property type="match status" value="1"/>
</dbReference>
<dbReference type="HOGENOM" id="CLU_007742_4_0_1"/>
<gene>
    <name evidence="1" type="ORF">CGI_10000392</name>
</gene>
<dbReference type="InterPro" id="IPR050952">
    <property type="entry name" value="TRIM-NHL_E3_ligases"/>
</dbReference>
<dbReference type="Gene3D" id="2.120.10.30">
    <property type="entry name" value="TolB, C-terminal domain"/>
    <property type="match status" value="1"/>
</dbReference>
<evidence type="ECO:0000313" key="1">
    <source>
        <dbReference type="EMBL" id="EKC23114.1"/>
    </source>
</evidence>
<dbReference type="GO" id="GO:0000209">
    <property type="term" value="P:protein polyubiquitination"/>
    <property type="evidence" value="ECO:0007669"/>
    <property type="project" value="TreeGrafter"/>
</dbReference>
<organism evidence="1">
    <name type="scientific">Magallana gigas</name>
    <name type="common">Pacific oyster</name>
    <name type="synonym">Crassostrea gigas</name>
    <dbReference type="NCBI Taxonomy" id="29159"/>
    <lineage>
        <taxon>Eukaryota</taxon>
        <taxon>Metazoa</taxon>
        <taxon>Spiralia</taxon>
        <taxon>Lophotrochozoa</taxon>
        <taxon>Mollusca</taxon>
        <taxon>Bivalvia</taxon>
        <taxon>Autobranchia</taxon>
        <taxon>Pteriomorphia</taxon>
        <taxon>Ostreida</taxon>
        <taxon>Ostreoidea</taxon>
        <taxon>Ostreidae</taxon>
        <taxon>Magallana</taxon>
    </lineage>
</organism>
<dbReference type="PANTHER" id="PTHR24104">
    <property type="entry name" value="E3 UBIQUITIN-PROTEIN LIGASE NHLRC1-RELATED"/>
    <property type="match status" value="1"/>
</dbReference>
<dbReference type="GO" id="GO:0043161">
    <property type="term" value="P:proteasome-mediated ubiquitin-dependent protein catabolic process"/>
    <property type="evidence" value="ECO:0007669"/>
    <property type="project" value="TreeGrafter"/>
</dbReference>
<reference evidence="1" key="1">
    <citation type="journal article" date="2012" name="Nature">
        <title>The oyster genome reveals stress adaptation and complexity of shell formation.</title>
        <authorList>
            <person name="Zhang G."/>
            <person name="Fang X."/>
            <person name="Guo X."/>
            <person name="Li L."/>
            <person name="Luo R."/>
            <person name="Xu F."/>
            <person name="Yang P."/>
            <person name="Zhang L."/>
            <person name="Wang X."/>
            <person name="Qi H."/>
            <person name="Xiong Z."/>
            <person name="Que H."/>
            <person name="Xie Y."/>
            <person name="Holland P.W."/>
            <person name="Paps J."/>
            <person name="Zhu Y."/>
            <person name="Wu F."/>
            <person name="Chen Y."/>
            <person name="Wang J."/>
            <person name="Peng C."/>
            <person name="Meng J."/>
            <person name="Yang L."/>
            <person name="Liu J."/>
            <person name="Wen B."/>
            <person name="Zhang N."/>
            <person name="Huang Z."/>
            <person name="Zhu Q."/>
            <person name="Feng Y."/>
            <person name="Mount A."/>
            <person name="Hedgecock D."/>
            <person name="Xu Z."/>
            <person name="Liu Y."/>
            <person name="Domazet-Loso T."/>
            <person name="Du Y."/>
            <person name="Sun X."/>
            <person name="Zhang S."/>
            <person name="Liu B."/>
            <person name="Cheng P."/>
            <person name="Jiang X."/>
            <person name="Li J."/>
            <person name="Fan D."/>
            <person name="Wang W."/>
            <person name="Fu W."/>
            <person name="Wang T."/>
            <person name="Wang B."/>
            <person name="Zhang J."/>
            <person name="Peng Z."/>
            <person name="Li Y."/>
            <person name="Li N."/>
            <person name="Wang J."/>
            <person name="Chen M."/>
            <person name="He Y."/>
            <person name="Tan F."/>
            <person name="Song X."/>
            <person name="Zheng Q."/>
            <person name="Huang R."/>
            <person name="Yang H."/>
            <person name="Du X."/>
            <person name="Chen L."/>
            <person name="Yang M."/>
            <person name="Gaffney P.M."/>
            <person name="Wang S."/>
            <person name="Luo L."/>
            <person name="She Z."/>
            <person name="Ming Y."/>
            <person name="Huang W."/>
            <person name="Zhang S."/>
            <person name="Huang B."/>
            <person name="Zhang Y."/>
            <person name="Qu T."/>
            <person name="Ni P."/>
            <person name="Miao G."/>
            <person name="Wang J."/>
            <person name="Wang Q."/>
            <person name="Steinberg C.E."/>
            <person name="Wang H."/>
            <person name="Li N."/>
            <person name="Qian L."/>
            <person name="Zhang G."/>
            <person name="Li Y."/>
            <person name="Yang H."/>
            <person name="Liu X."/>
            <person name="Wang J."/>
            <person name="Yin Y."/>
            <person name="Wang J."/>
        </authorList>
    </citation>
    <scope>NUCLEOTIDE SEQUENCE [LARGE SCALE GENOMIC DNA]</scope>
    <source>
        <strain evidence="1">05x7-T-G4-1.051#20</strain>
    </source>
</reference>
<accession>K1PVX8</accession>
<dbReference type="GO" id="GO:0008270">
    <property type="term" value="F:zinc ion binding"/>
    <property type="evidence" value="ECO:0007669"/>
    <property type="project" value="UniProtKB-KW"/>
</dbReference>
<dbReference type="AlphaFoldDB" id="K1PVX8"/>
<dbReference type="PANTHER" id="PTHR24104:SF25">
    <property type="entry name" value="PROTEIN LIN-41"/>
    <property type="match status" value="1"/>
</dbReference>
<name>K1PVX8_MAGGI</name>